<sequence length="391" mass="43358">MFRRRWSGLPADPIYPSNLLELGYFVNNDDEIRSIEDPDCYFKYHATKNERWNERQSFAFNEAMNNVVSSRLDNLGLEKVLLPLGTTDPNQKHVPIRLTPDLPTKSRVVLIFGEPNQALGIRAYRVCDHTGGINKGSMVGFLTGLLQQPSSATDRSPPGIILANPGELWWWPEGKKGLTPSARLRIPMASAVHLERVYARGENTTPENGNPNEHVRYIFEKVLPEFVGKGAKVDIVAIGESSEEVEKYLNDEEVWGTVGRQMNSMVVLSGLYHSDNFVCEGFKSFMKERARAYIEEGSAADTAIAGPGGNAQCPAFTSYGCPVFSAGENCNMTETILIKAEECVLKWLLQVTEQGEGYKNPAFEIVGYAGIPPEQAEEKGGDEGEDEDDGW</sequence>
<dbReference type="AlphaFoldDB" id="A0AA40CC98"/>
<dbReference type="PANTHER" id="PTHR21357:SF4">
    <property type="entry name" value="FAM172 FAMILY PROTEIN HOMOLOG CG10038"/>
    <property type="match status" value="1"/>
</dbReference>
<reference evidence="3" key="1">
    <citation type="submission" date="2023-06" db="EMBL/GenBank/DDBJ databases">
        <title>Genome-scale phylogeny and comparative genomics of the fungal order Sordariales.</title>
        <authorList>
            <consortium name="Lawrence Berkeley National Laboratory"/>
            <person name="Hensen N."/>
            <person name="Bonometti L."/>
            <person name="Westerberg I."/>
            <person name="Brannstrom I.O."/>
            <person name="Guillou S."/>
            <person name="Cros-Aarteil S."/>
            <person name="Calhoun S."/>
            <person name="Haridas S."/>
            <person name="Kuo A."/>
            <person name="Mondo S."/>
            <person name="Pangilinan J."/>
            <person name="Riley R."/>
            <person name="Labutti K."/>
            <person name="Andreopoulos B."/>
            <person name="Lipzen A."/>
            <person name="Chen C."/>
            <person name="Yanf M."/>
            <person name="Daum C."/>
            <person name="Ng V."/>
            <person name="Clum A."/>
            <person name="Steindorff A."/>
            <person name="Ohm R."/>
            <person name="Martin F."/>
            <person name="Silar P."/>
            <person name="Natvig D."/>
            <person name="Lalanne C."/>
            <person name="Gautier V."/>
            <person name="Ament-Velasquez S.L."/>
            <person name="Kruys A."/>
            <person name="Hutchinson M.I."/>
            <person name="Powell A.J."/>
            <person name="Barry K."/>
            <person name="Miller A.N."/>
            <person name="Grigoriev I.V."/>
            <person name="Debuchy R."/>
            <person name="Gladieux P."/>
            <person name="Thoren M.H."/>
            <person name="Johannesson H."/>
        </authorList>
    </citation>
    <scope>NUCLEOTIDE SEQUENCE</scope>
    <source>
        <strain evidence="3">CBS 606.72</strain>
    </source>
</reference>
<evidence type="ECO:0000313" key="4">
    <source>
        <dbReference type="Proteomes" id="UP001175000"/>
    </source>
</evidence>
<feature type="region of interest" description="Disordered" evidence="1">
    <location>
        <begin position="370"/>
        <end position="391"/>
    </location>
</feature>
<dbReference type="GO" id="GO:0005634">
    <property type="term" value="C:nucleus"/>
    <property type="evidence" value="ECO:0007669"/>
    <property type="project" value="TreeGrafter"/>
</dbReference>
<protein>
    <submittedName>
        <fullName evidence="3">Arb2 domain-containing protein</fullName>
    </submittedName>
</protein>
<comment type="caution">
    <text evidence="3">The sequence shown here is derived from an EMBL/GenBank/DDBJ whole genome shotgun (WGS) entry which is preliminary data.</text>
</comment>
<evidence type="ECO:0000259" key="2">
    <source>
        <dbReference type="Pfam" id="PF22749"/>
    </source>
</evidence>
<dbReference type="GO" id="GO:0035197">
    <property type="term" value="F:siRNA binding"/>
    <property type="evidence" value="ECO:0007669"/>
    <property type="project" value="TreeGrafter"/>
</dbReference>
<proteinExistence type="predicted"/>
<dbReference type="Pfam" id="PF22749">
    <property type="entry name" value="Arb2"/>
    <property type="match status" value="1"/>
</dbReference>
<feature type="domain" description="Arb2" evidence="2">
    <location>
        <begin position="15"/>
        <end position="294"/>
    </location>
</feature>
<dbReference type="InterPro" id="IPR048263">
    <property type="entry name" value="Arb2"/>
</dbReference>
<dbReference type="Proteomes" id="UP001175000">
    <property type="component" value="Unassembled WGS sequence"/>
</dbReference>
<dbReference type="EMBL" id="JAULSU010000001">
    <property type="protein sequence ID" value="KAK0632239.1"/>
    <property type="molecule type" value="Genomic_DNA"/>
</dbReference>
<organism evidence="3 4">
    <name type="scientific">Immersiella caudata</name>
    <dbReference type="NCBI Taxonomy" id="314043"/>
    <lineage>
        <taxon>Eukaryota</taxon>
        <taxon>Fungi</taxon>
        <taxon>Dikarya</taxon>
        <taxon>Ascomycota</taxon>
        <taxon>Pezizomycotina</taxon>
        <taxon>Sordariomycetes</taxon>
        <taxon>Sordariomycetidae</taxon>
        <taxon>Sordariales</taxon>
        <taxon>Lasiosphaeriaceae</taxon>
        <taxon>Immersiella</taxon>
    </lineage>
</organism>
<keyword evidence="4" id="KW-1185">Reference proteome</keyword>
<name>A0AA40CC98_9PEZI</name>
<gene>
    <name evidence="3" type="ORF">B0T14DRAFT_444895</name>
</gene>
<accession>A0AA40CC98</accession>
<evidence type="ECO:0000313" key="3">
    <source>
        <dbReference type="EMBL" id="KAK0632239.1"/>
    </source>
</evidence>
<dbReference type="GO" id="GO:0031048">
    <property type="term" value="P:regulatory ncRNA-mediated heterochromatin formation"/>
    <property type="evidence" value="ECO:0007669"/>
    <property type="project" value="TreeGrafter"/>
</dbReference>
<dbReference type="PANTHER" id="PTHR21357">
    <property type="entry name" value="FAM172 FAMILY PROTEIN HOMOLOG CG10038"/>
    <property type="match status" value="1"/>
</dbReference>
<dbReference type="InterPro" id="IPR053858">
    <property type="entry name" value="Arb2_dom"/>
</dbReference>
<evidence type="ECO:0000256" key="1">
    <source>
        <dbReference type="SAM" id="MobiDB-lite"/>
    </source>
</evidence>